<protein>
    <submittedName>
        <fullName evidence="2">Uncharacterized protein</fullName>
    </submittedName>
</protein>
<dbReference type="KEGG" id="dpp:DICPUDRAFT_159932"/>
<gene>
    <name evidence="2" type="ORF">DICPUDRAFT_159932</name>
</gene>
<evidence type="ECO:0000313" key="3">
    <source>
        <dbReference type="Proteomes" id="UP000001064"/>
    </source>
</evidence>
<dbReference type="EMBL" id="GL871584">
    <property type="protein sequence ID" value="EGC28619.1"/>
    <property type="molecule type" value="Genomic_DNA"/>
</dbReference>
<dbReference type="InParanoid" id="F1A5B3"/>
<name>F1A5B3_DICPU</name>
<dbReference type="AlphaFoldDB" id="F1A5B3"/>
<evidence type="ECO:0000313" key="2">
    <source>
        <dbReference type="EMBL" id="EGC28619.1"/>
    </source>
</evidence>
<dbReference type="VEuPathDB" id="AmoebaDB:DICPUDRAFT_159932"/>
<dbReference type="GeneID" id="10510581"/>
<reference evidence="3" key="1">
    <citation type="journal article" date="2011" name="Genome Biol.">
        <title>Comparative genomics of the social amoebae Dictyostelium discoideum and Dictyostelium purpureum.</title>
        <authorList>
            <consortium name="US DOE Joint Genome Institute (JGI-PGF)"/>
            <person name="Sucgang R."/>
            <person name="Kuo A."/>
            <person name="Tian X."/>
            <person name="Salerno W."/>
            <person name="Parikh A."/>
            <person name="Feasley C.L."/>
            <person name="Dalin E."/>
            <person name="Tu H."/>
            <person name="Huang E."/>
            <person name="Barry K."/>
            <person name="Lindquist E."/>
            <person name="Shapiro H."/>
            <person name="Bruce D."/>
            <person name="Schmutz J."/>
            <person name="Salamov A."/>
            <person name="Fey P."/>
            <person name="Gaudet P."/>
            <person name="Anjard C."/>
            <person name="Babu M.M."/>
            <person name="Basu S."/>
            <person name="Bushmanova Y."/>
            <person name="van der Wel H."/>
            <person name="Katoh-Kurasawa M."/>
            <person name="Dinh C."/>
            <person name="Coutinho P.M."/>
            <person name="Saito T."/>
            <person name="Elias M."/>
            <person name="Schaap P."/>
            <person name="Kay R.R."/>
            <person name="Henrissat B."/>
            <person name="Eichinger L."/>
            <person name="Rivero F."/>
            <person name="Putnam N.H."/>
            <person name="West C.M."/>
            <person name="Loomis W.F."/>
            <person name="Chisholm R.L."/>
            <person name="Shaulsky G."/>
            <person name="Strassmann J.E."/>
            <person name="Queller D.C."/>
            <person name="Kuspa A."/>
            <person name="Grigoriev I.V."/>
        </authorList>
    </citation>
    <scope>NUCLEOTIDE SEQUENCE [LARGE SCALE GENOMIC DNA]</scope>
    <source>
        <strain evidence="3">QSDP1</strain>
    </source>
</reference>
<dbReference type="Proteomes" id="UP000001064">
    <property type="component" value="Unassembled WGS sequence"/>
</dbReference>
<organism evidence="2 3">
    <name type="scientific">Dictyostelium purpureum</name>
    <name type="common">Slime mold</name>
    <dbReference type="NCBI Taxonomy" id="5786"/>
    <lineage>
        <taxon>Eukaryota</taxon>
        <taxon>Amoebozoa</taxon>
        <taxon>Evosea</taxon>
        <taxon>Eumycetozoa</taxon>
        <taxon>Dictyostelia</taxon>
        <taxon>Dictyosteliales</taxon>
        <taxon>Dictyosteliaceae</taxon>
        <taxon>Dictyostelium</taxon>
    </lineage>
</organism>
<proteinExistence type="predicted"/>
<sequence>MNINKFYSLNRIFNNNYNNNKIITSQILLASFSSSGSSSKEDFVYESFPKFNQVSTKKDIENLEKRYEKLKKSENFMAKEIPKPVEYILIKHSLDKKPINKQIVGLLKKDLPHESIRCLLKYFGETHDYQSIEYQTIYLILHKLVVENKDLESADKLLRTFIRSFKSKENEVMAFMEHLYRKKDKSIKEFIINNTGFWFNFLTTTESYLNIMQKFLPESVYRSTEYYNFWVERLASSDRLFSNHFEILWRLFEYMLDNNIELSRISLSAFETYMFKSNKELSMDQIHLIEKAESKQPPPKKLYDGDRFIFEDLKMKLKFYPSNDFDKFEPKNSAKGQLEKSIGDIEKRNIYIGGKLSPTTVALYVNLLSKKYPLKNGNKETIKKWSSIMINSKDDNNRKDNSNDSHLTSRSSTYIKKELVMAVGLCIKRSGDIKALKTYVFDNYSLFGSIGFKNIMDIIDCFPPDGQASFIQDVLSSNSNYFSFFVDFIKDLKTKLPNPQDFPKLDTIISKEKVEVSPKPFLDLFNTIYILNNNNNSNKNSSK</sequence>
<feature type="coiled-coil region" evidence="1">
    <location>
        <begin position="53"/>
        <end position="80"/>
    </location>
</feature>
<dbReference type="RefSeq" id="XP_003294857.1">
    <property type="nucleotide sequence ID" value="XM_003294809.1"/>
</dbReference>
<accession>F1A5B3</accession>
<keyword evidence="3" id="KW-1185">Reference proteome</keyword>
<keyword evidence="1" id="KW-0175">Coiled coil</keyword>
<evidence type="ECO:0000256" key="1">
    <source>
        <dbReference type="SAM" id="Coils"/>
    </source>
</evidence>